<feature type="compositionally biased region" description="Polar residues" evidence="2">
    <location>
        <begin position="186"/>
        <end position="204"/>
    </location>
</feature>
<feature type="compositionally biased region" description="Basic and acidic residues" evidence="2">
    <location>
        <begin position="74"/>
        <end position="91"/>
    </location>
</feature>
<feature type="compositionally biased region" description="Basic residues" evidence="2">
    <location>
        <begin position="1"/>
        <end position="18"/>
    </location>
</feature>
<evidence type="ECO:0000256" key="2">
    <source>
        <dbReference type="SAM" id="MobiDB-lite"/>
    </source>
</evidence>
<protein>
    <submittedName>
        <fullName evidence="6">Hypp424 protein</fullName>
    </submittedName>
</protein>
<evidence type="ECO:0000259" key="5">
    <source>
        <dbReference type="PROSITE" id="PS51511"/>
    </source>
</evidence>
<keyword evidence="1" id="KW-0175">Coiled coil</keyword>
<dbReference type="OrthoDB" id="449487at2759"/>
<evidence type="ECO:0000313" key="7">
    <source>
        <dbReference type="Proteomes" id="UP000838412"/>
    </source>
</evidence>
<reference evidence="6" key="1">
    <citation type="submission" date="2022-01" db="EMBL/GenBank/DDBJ databases">
        <authorList>
            <person name="Braso-Vives M."/>
        </authorList>
    </citation>
    <scope>NUCLEOTIDE SEQUENCE</scope>
</reference>
<dbReference type="InterPro" id="IPR019018">
    <property type="entry name" value="Rab-bd_FIP-RBD"/>
</dbReference>
<dbReference type="InterPro" id="IPR036034">
    <property type="entry name" value="PDZ_sf"/>
</dbReference>
<dbReference type="SUPFAM" id="SSF50156">
    <property type="entry name" value="PDZ domain-like"/>
    <property type="match status" value="1"/>
</dbReference>
<dbReference type="SUPFAM" id="SSF54236">
    <property type="entry name" value="Ubiquitin-like"/>
    <property type="match status" value="2"/>
</dbReference>
<dbReference type="InterPro" id="IPR013761">
    <property type="entry name" value="SAM/pointed_sf"/>
</dbReference>
<feature type="compositionally biased region" description="Pro residues" evidence="2">
    <location>
        <begin position="104"/>
        <end position="119"/>
    </location>
</feature>
<dbReference type="SUPFAM" id="SSF47769">
    <property type="entry name" value="SAM/Pointed domain"/>
    <property type="match status" value="2"/>
</dbReference>
<feature type="domain" description="SAM" evidence="3">
    <location>
        <begin position="484"/>
        <end position="547"/>
    </location>
</feature>
<feature type="compositionally biased region" description="Polar residues" evidence="2">
    <location>
        <begin position="259"/>
        <end position="269"/>
    </location>
</feature>
<feature type="compositionally biased region" description="Low complexity" evidence="2">
    <location>
        <begin position="837"/>
        <end position="851"/>
    </location>
</feature>
<evidence type="ECO:0000259" key="4">
    <source>
        <dbReference type="PROSITE" id="PS50200"/>
    </source>
</evidence>
<dbReference type="PROSITE" id="PS50105">
    <property type="entry name" value="SAM_DOMAIN"/>
    <property type="match status" value="2"/>
</dbReference>
<feature type="region of interest" description="Disordered" evidence="2">
    <location>
        <begin position="833"/>
        <end position="852"/>
    </location>
</feature>
<dbReference type="InterPro" id="IPR000159">
    <property type="entry name" value="RA_dom"/>
</dbReference>
<feature type="compositionally biased region" description="Polar residues" evidence="2">
    <location>
        <begin position="167"/>
        <end position="178"/>
    </location>
</feature>
<feature type="region of interest" description="Disordered" evidence="2">
    <location>
        <begin position="395"/>
        <end position="426"/>
    </location>
</feature>
<dbReference type="Gene3D" id="3.10.20.90">
    <property type="entry name" value="Phosphatidylinositol 3-kinase Catalytic Subunit, Chain A, domain 1"/>
    <property type="match status" value="1"/>
</dbReference>
<feature type="region of interest" description="Disordered" evidence="2">
    <location>
        <begin position="438"/>
        <end position="458"/>
    </location>
</feature>
<dbReference type="Gene3D" id="2.30.42.10">
    <property type="match status" value="1"/>
</dbReference>
<dbReference type="SMART" id="SM00314">
    <property type="entry name" value="RA"/>
    <property type="match status" value="1"/>
</dbReference>
<dbReference type="EMBL" id="OV696686">
    <property type="protein sequence ID" value="CAH1232151.1"/>
    <property type="molecule type" value="Genomic_DNA"/>
</dbReference>
<feature type="compositionally biased region" description="Acidic residues" evidence="2">
    <location>
        <begin position="1320"/>
        <end position="1329"/>
    </location>
</feature>
<feature type="region of interest" description="Disordered" evidence="2">
    <location>
        <begin position="1"/>
        <end position="326"/>
    </location>
</feature>
<dbReference type="InterPro" id="IPR001660">
    <property type="entry name" value="SAM"/>
</dbReference>
<feature type="compositionally biased region" description="Basic and acidic residues" evidence="2">
    <location>
        <begin position="395"/>
        <end position="407"/>
    </location>
</feature>
<feature type="compositionally biased region" description="Basic and acidic residues" evidence="2">
    <location>
        <begin position="1053"/>
        <end position="1068"/>
    </location>
</feature>
<dbReference type="SMART" id="SM00454">
    <property type="entry name" value="SAM"/>
    <property type="match status" value="2"/>
</dbReference>
<organism evidence="6 7">
    <name type="scientific">Branchiostoma lanceolatum</name>
    <name type="common">Common lancelet</name>
    <name type="synonym">Amphioxus lanceolatum</name>
    <dbReference type="NCBI Taxonomy" id="7740"/>
    <lineage>
        <taxon>Eukaryota</taxon>
        <taxon>Metazoa</taxon>
        <taxon>Chordata</taxon>
        <taxon>Cephalochordata</taxon>
        <taxon>Leptocardii</taxon>
        <taxon>Amphioxiformes</taxon>
        <taxon>Branchiostomatidae</taxon>
        <taxon>Branchiostoma</taxon>
    </lineage>
</organism>
<feature type="domain" description="SAM" evidence="3">
    <location>
        <begin position="336"/>
        <end position="398"/>
    </location>
</feature>
<dbReference type="PANTHER" id="PTHR12573">
    <property type="entry name" value="AT09986P-RELATED"/>
    <property type="match status" value="1"/>
</dbReference>
<feature type="compositionally biased region" description="Polar residues" evidence="2">
    <location>
        <begin position="220"/>
        <end position="235"/>
    </location>
</feature>
<dbReference type="Pfam" id="PF07647">
    <property type="entry name" value="SAM_2"/>
    <property type="match status" value="2"/>
</dbReference>
<feature type="compositionally biased region" description="Low complexity" evidence="2">
    <location>
        <begin position="120"/>
        <end position="129"/>
    </location>
</feature>
<keyword evidence="7" id="KW-1185">Reference proteome</keyword>
<dbReference type="InterPro" id="IPR029071">
    <property type="entry name" value="Ubiquitin-like_domsf"/>
</dbReference>
<dbReference type="Proteomes" id="UP000838412">
    <property type="component" value="Chromosome 1"/>
</dbReference>
<feature type="region of interest" description="Disordered" evidence="2">
    <location>
        <begin position="584"/>
        <end position="608"/>
    </location>
</feature>
<dbReference type="GO" id="GO:0007165">
    <property type="term" value="P:signal transduction"/>
    <property type="evidence" value="ECO:0007669"/>
    <property type="project" value="InterPro"/>
</dbReference>
<feature type="coiled-coil region" evidence="1">
    <location>
        <begin position="974"/>
        <end position="1001"/>
    </location>
</feature>
<feature type="compositionally biased region" description="Basic and acidic residues" evidence="2">
    <location>
        <begin position="284"/>
        <end position="293"/>
    </location>
</feature>
<dbReference type="Gene3D" id="1.10.150.50">
    <property type="entry name" value="Transcription Factor, Ets-1"/>
    <property type="match status" value="2"/>
</dbReference>
<feature type="coiled-coil region" evidence="1">
    <location>
        <begin position="881"/>
        <end position="946"/>
    </location>
</feature>
<dbReference type="PANTHER" id="PTHR12573:SF4">
    <property type="entry name" value="AT09986P-RELATED"/>
    <property type="match status" value="1"/>
</dbReference>
<evidence type="ECO:0000259" key="3">
    <source>
        <dbReference type="PROSITE" id="PS50105"/>
    </source>
</evidence>
<dbReference type="PROSITE" id="PS51511">
    <property type="entry name" value="FIP_RBD"/>
    <property type="match status" value="1"/>
</dbReference>
<feature type="region of interest" description="Disordered" evidence="2">
    <location>
        <begin position="1053"/>
        <end position="1077"/>
    </location>
</feature>
<accession>A0A8J9VAW4</accession>
<feature type="domain" description="FIP-RBD" evidence="5">
    <location>
        <begin position="1338"/>
        <end position="1400"/>
    </location>
</feature>
<evidence type="ECO:0000313" key="6">
    <source>
        <dbReference type="EMBL" id="CAH1232151.1"/>
    </source>
</evidence>
<gene>
    <name evidence="6" type="primary">Hypp424</name>
    <name evidence="6" type="ORF">BLAG_LOCUS1417</name>
</gene>
<feature type="region of interest" description="Disordered" evidence="2">
    <location>
        <begin position="1320"/>
        <end position="1353"/>
    </location>
</feature>
<sequence>MSKWPGFKKRAPSPKRHAAPPPPRGTSTPVSKPPPPSRFGGNSQQGRTPSNIPVIANESPKSILKKKKAPPPPPRREKQGSPRTTERRDSVPESDVYNSDLDDLPPPPDVPPPPVPTSLPPDDTLSSSPEKSGTDQSASHNDATDGPYQLAEGGDVSPRLSPAVSPSVLTKQRQSPNSMFVLPSQRAMTGQKPSSLLTAYSLPTLSPRKDLSLVKPGQATKGTAQGPVTTASGSSYHRKKFMPISLPEPGMQADDNDSPGRQASPTSPAEANRSMIPRLVNSQKETRSARDDSTSSSNDTARANHDTSAPKIHIEPEESPEAAVMPGWHQKPVEDWTNEDIVEWLQATDQQGFVELFEGCIEGEYLIQITEQDLIDLEIEDGGQRQHFLRLLEAERNRPERTQEQQKTETQVQSNEIDISASEEDRSDVLDLLSDSQTQSTLKSGLSHPPPEPNTAIVEPQLQNGKHVDIEVSTMWQQKDPTDWGEGDVCGWLQSTKLDKFIHAFRAKHITGQQLLQLDPQLLDSMTIHDPEDRERILSHVYDLLHPEAADVDPSAIDHLDNTYDRDKLAAAMEALRRTSSNAYGIELPPHPTRASNSSPASPNKMKKGLSRLKEVVSPKSLFSKRDGRPDGNSVQVWNDVLEPGTFYCSTYQVLEGTTAAELVQQCMESLDLSEDPRLYCIMQVAMQSGTEGRERRLVRTEWPLAVQRAWPSFTSHRFELRRWDSGQSIKVICRITGHKSRGKSFKVSQSSMYMDVMRLTLRKFGLKNVDLDLFCMMEIDKEGGIRELEESDCPGQISCTCFVVCDKESREEQMDGPIASVIRRNSSLLSQTSTYSNTSAGSITSSGSDSKAVDMEKLNKVEAEMASIEQALTTPPGSEVDKQAVTLADLQRQVAELKEQLEKKEVTITTLQSTSEQLQERDRQCASLQKTLSELQDAYRQQETNLVHQLEADRHRRHSTVEAKIQGNYAAVLESLQAQLDQISQEISTKESAIQQLQQEQARLEPSSNTTIDASIQHAELEYKLAMEETTLLSLQQRQADLLEEVEEAKLESQKKQEKKEERKSEPKVSLYPLVPPDTTTAIMTLTLTPGPGGYGFTASPDKDKMLKVLSVGKDCGLTEGDRLLEINGEDIRSVDQSKLGSLLGTRQPAEVVVLRKAPEDTKQEELDRVEGELSRVKEDITMVMAELQEQQEENSRLRQEVERLKDREKEVLLEKQNSEETVETLRKKLEVSERTWKDLRDKIEALQHKEIPLPTPAPTPITNGLDHMPDQLQEVKRLKRELAQQENQVTKLEGELRAREATMLALRKERDDALEEVQMLEEEEEEEDRRPGLRRKTKKGHRRKGDEPPIWETLKDANKDTVLAALKENVRESSEQKAYLDQLMNVVIEQAPQLLQYMGDDMEAGDFSGNEEFC</sequence>
<feature type="compositionally biased region" description="Basic residues" evidence="2">
    <location>
        <begin position="1334"/>
        <end position="1345"/>
    </location>
</feature>
<name>A0A8J9VAW4_BRALA</name>
<dbReference type="Pfam" id="PF00788">
    <property type="entry name" value="RA"/>
    <property type="match status" value="1"/>
</dbReference>
<proteinExistence type="predicted"/>
<feature type="compositionally biased region" description="Polar residues" evidence="2">
    <location>
        <begin position="130"/>
        <end position="141"/>
    </location>
</feature>
<evidence type="ECO:0000256" key="1">
    <source>
        <dbReference type="SAM" id="Coils"/>
    </source>
</evidence>
<feature type="domain" description="Ras-associating" evidence="4">
    <location>
        <begin position="654"/>
        <end position="726"/>
    </location>
</feature>
<dbReference type="PROSITE" id="PS50200">
    <property type="entry name" value="RA"/>
    <property type="match status" value="1"/>
</dbReference>
<feature type="compositionally biased region" description="Polar residues" evidence="2">
    <location>
        <begin position="40"/>
        <end position="51"/>
    </location>
</feature>